<dbReference type="Proteomes" id="UP001604336">
    <property type="component" value="Unassembled WGS sequence"/>
</dbReference>
<keyword evidence="2" id="KW-1185">Reference proteome</keyword>
<name>A0ABD1PS22_9LAMI</name>
<organism evidence="1 2">
    <name type="scientific">Abeliophyllum distichum</name>
    <dbReference type="NCBI Taxonomy" id="126358"/>
    <lineage>
        <taxon>Eukaryota</taxon>
        <taxon>Viridiplantae</taxon>
        <taxon>Streptophyta</taxon>
        <taxon>Embryophyta</taxon>
        <taxon>Tracheophyta</taxon>
        <taxon>Spermatophyta</taxon>
        <taxon>Magnoliopsida</taxon>
        <taxon>eudicotyledons</taxon>
        <taxon>Gunneridae</taxon>
        <taxon>Pentapetalae</taxon>
        <taxon>asterids</taxon>
        <taxon>lamiids</taxon>
        <taxon>Lamiales</taxon>
        <taxon>Oleaceae</taxon>
        <taxon>Forsythieae</taxon>
        <taxon>Abeliophyllum</taxon>
    </lineage>
</organism>
<proteinExistence type="predicted"/>
<accession>A0ABD1PS22</accession>
<sequence length="185" mass="21080">MADVLPIRSIDISTGEEMAIALNPRLSEVGDPFITDLIRWAAMDVSSIMVEEDMRLLKESYMIFFDIGLMIPELNERACFLRRGCTALHLHAFVGGLRLPMHLFFEGLCAHALPRCQLSSNDIEVLRLIYHAPLSSQRYGFLLNRQRCLTELGLMTSRGSALQPYYFHCAFDPYLFFLPLAAEMD</sequence>
<comment type="caution">
    <text evidence="1">The sequence shown here is derived from an EMBL/GenBank/DDBJ whole genome shotgun (WGS) entry which is preliminary data.</text>
</comment>
<dbReference type="AlphaFoldDB" id="A0ABD1PS22"/>
<evidence type="ECO:0000313" key="1">
    <source>
        <dbReference type="EMBL" id="KAL2466722.1"/>
    </source>
</evidence>
<dbReference type="EMBL" id="JBFOLK010000013">
    <property type="protein sequence ID" value="KAL2466722.1"/>
    <property type="molecule type" value="Genomic_DNA"/>
</dbReference>
<gene>
    <name evidence="1" type="ORF">Adt_42573</name>
</gene>
<reference evidence="2" key="1">
    <citation type="submission" date="2024-07" db="EMBL/GenBank/DDBJ databases">
        <title>Two chromosome-level genome assemblies of Korean endemic species Abeliophyllum distichum and Forsythia ovata (Oleaceae).</title>
        <authorList>
            <person name="Jang H."/>
        </authorList>
    </citation>
    <scope>NUCLEOTIDE SEQUENCE [LARGE SCALE GENOMIC DNA]</scope>
</reference>
<evidence type="ECO:0000313" key="2">
    <source>
        <dbReference type="Proteomes" id="UP001604336"/>
    </source>
</evidence>
<protein>
    <submittedName>
        <fullName evidence="1">Uncharacterized protein</fullName>
    </submittedName>
</protein>